<evidence type="ECO:0000256" key="1">
    <source>
        <dbReference type="SAM" id="MobiDB-lite"/>
    </source>
</evidence>
<feature type="compositionally biased region" description="Basic and acidic residues" evidence="1">
    <location>
        <begin position="27"/>
        <end position="38"/>
    </location>
</feature>
<dbReference type="EMBL" id="QGTR01000001">
    <property type="protein sequence ID" value="PWW03816.1"/>
    <property type="molecule type" value="Genomic_DNA"/>
</dbReference>
<comment type="caution">
    <text evidence="2">The sequence shown here is derived from an EMBL/GenBank/DDBJ whole genome shotgun (WGS) entry which is preliminary data.</text>
</comment>
<name>A0A317PU95_9HYPH</name>
<protein>
    <submittedName>
        <fullName evidence="2">Uncharacterized protein</fullName>
    </submittedName>
</protein>
<accession>A0A317PU95</accession>
<dbReference type="Proteomes" id="UP000246352">
    <property type="component" value="Unassembled WGS sequence"/>
</dbReference>
<reference evidence="2 3" key="1">
    <citation type="submission" date="2018-05" db="EMBL/GenBank/DDBJ databases">
        <title>Genomic Encyclopedia of Type Strains, Phase IV (KMG-IV): sequencing the most valuable type-strain genomes for metagenomic binning, comparative biology and taxonomic classification.</title>
        <authorList>
            <person name="Goeker M."/>
        </authorList>
    </citation>
    <scope>NUCLEOTIDE SEQUENCE [LARGE SCALE GENOMIC DNA]</scope>
    <source>
        <strain evidence="2 3">DSM 16791</strain>
    </source>
</reference>
<evidence type="ECO:0000313" key="3">
    <source>
        <dbReference type="Proteomes" id="UP000246352"/>
    </source>
</evidence>
<proteinExistence type="predicted"/>
<gene>
    <name evidence="2" type="ORF">DFR52_101504</name>
</gene>
<organism evidence="2 3">
    <name type="scientific">Hoeflea marina</name>
    <dbReference type="NCBI Taxonomy" id="274592"/>
    <lineage>
        <taxon>Bacteria</taxon>
        <taxon>Pseudomonadati</taxon>
        <taxon>Pseudomonadota</taxon>
        <taxon>Alphaproteobacteria</taxon>
        <taxon>Hyphomicrobiales</taxon>
        <taxon>Rhizobiaceae</taxon>
        <taxon>Hoeflea</taxon>
    </lineage>
</organism>
<feature type="region of interest" description="Disordered" evidence="1">
    <location>
        <begin position="27"/>
        <end position="46"/>
    </location>
</feature>
<sequence>MALHSNTVYAILKDLLSQITNRPRPDITAEMSLRDRPPDGLGFTDPGLRQLSHRINPHFAGLGHPLSPPLVPSDTQGATKVKDLYVLIASRTK</sequence>
<keyword evidence="3" id="KW-1185">Reference proteome</keyword>
<dbReference type="AlphaFoldDB" id="A0A317PU95"/>
<evidence type="ECO:0000313" key="2">
    <source>
        <dbReference type="EMBL" id="PWW03816.1"/>
    </source>
</evidence>